<sequence>MDCYGDRHRTGYRQVSPRGFRQSPDSTFGILRVYKLRRIIRGRRQASPRGLRQSPDSTFGILRDYKLLGIIRGRRQASPSGLRQSPDSTFGILRDYKLQGIKRGRRQASPRGLRQSPDSTFWTHQTMDCYGVAITLGTGLRQSPDSTFGILRDYKLLGIKRGRRQASPRGLRQSPDGKRQGPERPVNYETATSCQQRIKKEQNAATNPHGSSRKKAKATDAAVYGGGSRAMLVGSWGQSREREAEGVGSGSSGKPHINGAFVGERVDGE</sequence>
<protein>
    <submittedName>
        <fullName evidence="2">GL21969</fullName>
    </submittedName>
</protein>
<dbReference type="HOGENOM" id="CLU_1035371_0_0_1"/>
<reference evidence="2 3" key="1">
    <citation type="journal article" date="2007" name="Nature">
        <title>Evolution of genes and genomes on the Drosophila phylogeny.</title>
        <authorList>
            <consortium name="Drosophila 12 Genomes Consortium"/>
            <person name="Clark A.G."/>
            <person name="Eisen M.B."/>
            <person name="Smith D.R."/>
            <person name="Bergman C.M."/>
            <person name="Oliver B."/>
            <person name="Markow T.A."/>
            <person name="Kaufman T.C."/>
            <person name="Kellis M."/>
            <person name="Gelbart W."/>
            <person name="Iyer V.N."/>
            <person name="Pollard D.A."/>
            <person name="Sackton T.B."/>
            <person name="Larracuente A.M."/>
            <person name="Singh N.D."/>
            <person name="Abad J.P."/>
            <person name="Abt D.N."/>
            <person name="Adryan B."/>
            <person name="Aguade M."/>
            <person name="Akashi H."/>
            <person name="Anderson W.W."/>
            <person name="Aquadro C.F."/>
            <person name="Ardell D.H."/>
            <person name="Arguello R."/>
            <person name="Artieri C.G."/>
            <person name="Barbash D.A."/>
            <person name="Barker D."/>
            <person name="Barsanti P."/>
            <person name="Batterham P."/>
            <person name="Batzoglou S."/>
            <person name="Begun D."/>
            <person name="Bhutkar A."/>
            <person name="Blanco E."/>
            <person name="Bosak S.A."/>
            <person name="Bradley R.K."/>
            <person name="Brand A.D."/>
            <person name="Brent M.R."/>
            <person name="Brooks A.N."/>
            <person name="Brown R.H."/>
            <person name="Butlin R.K."/>
            <person name="Caggese C."/>
            <person name="Calvi B.R."/>
            <person name="Bernardo de Carvalho A."/>
            <person name="Caspi A."/>
            <person name="Castrezana S."/>
            <person name="Celniker S.E."/>
            <person name="Chang J.L."/>
            <person name="Chapple C."/>
            <person name="Chatterji S."/>
            <person name="Chinwalla A."/>
            <person name="Civetta A."/>
            <person name="Clifton S.W."/>
            <person name="Comeron J.M."/>
            <person name="Costello J.C."/>
            <person name="Coyne J.A."/>
            <person name="Daub J."/>
            <person name="David R.G."/>
            <person name="Delcher A.L."/>
            <person name="Delehaunty K."/>
            <person name="Do C.B."/>
            <person name="Ebling H."/>
            <person name="Edwards K."/>
            <person name="Eickbush T."/>
            <person name="Evans J.D."/>
            <person name="Filipski A."/>
            <person name="Findeiss S."/>
            <person name="Freyhult E."/>
            <person name="Fulton L."/>
            <person name="Fulton R."/>
            <person name="Garcia A.C."/>
            <person name="Gardiner A."/>
            <person name="Garfield D.A."/>
            <person name="Garvin B.E."/>
            <person name="Gibson G."/>
            <person name="Gilbert D."/>
            <person name="Gnerre S."/>
            <person name="Godfrey J."/>
            <person name="Good R."/>
            <person name="Gotea V."/>
            <person name="Gravely B."/>
            <person name="Greenberg A.J."/>
            <person name="Griffiths-Jones S."/>
            <person name="Gross S."/>
            <person name="Guigo R."/>
            <person name="Gustafson E.A."/>
            <person name="Haerty W."/>
            <person name="Hahn M.W."/>
            <person name="Halligan D.L."/>
            <person name="Halpern A.L."/>
            <person name="Halter G.M."/>
            <person name="Han M.V."/>
            <person name="Heger A."/>
            <person name="Hillier L."/>
            <person name="Hinrichs A.S."/>
            <person name="Holmes I."/>
            <person name="Hoskins R.A."/>
            <person name="Hubisz M.J."/>
            <person name="Hultmark D."/>
            <person name="Huntley M.A."/>
            <person name="Jaffe D.B."/>
            <person name="Jagadeeshan S."/>
            <person name="Jeck W.R."/>
            <person name="Johnson J."/>
            <person name="Jones C.D."/>
            <person name="Jordan W.C."/>
            <person name="Karpen G.H."/>
            <person name="Kataoka E."/>
            <person name="Keightley P.D."/>
            <person name="Kheradpour P."/>
            <person name="Kirkness E.F."/>
            <person name="Koerich L.B."/>
            <person name="Kristiansen K."/>
            <person name="Kudrna D."/>
            <person name="Kulathinal R.J."/>
            <person name="Kumar S."/>
            <person name="Kwok R."/>
            <person name="Lander E."/>
            <person name="Langley C.H."/>
            <person name="Lapoint R."/>
            <person name="Lazzaro B.P."/>
            <person name="Lee S.J."/>
            <person name="Levesque L."/>
            <person name="Li R."/>
            <person name="Lin C.F."/>
            <person name="Lin M.F."/>
            <person name="Lindblad-Toh K."/>
            <person name="Llopart A."/>
            <person name="Long M."/>
            <person name="Low L."/>
            <person name="Lozovsky E."/>
            <person name="Lu J."/>
            <person name="Luo M."/>
            <person name="Machado C.A."/>
            <person name="Makalowski W."/>
            <person name="Marzo M."/>
            <person name="Matsuda M."/>
            <person name="Matzkin L."/>
            <person name="McAllister B."/>
            <person name="McBride C.S."/>
            <person name="McKernan B."/>
            <person name="McKernan K."/>
            <person name="Mendez-Lago M."/>
            <person name="Minx P."/>
            <person name="Mollenhauer M.U."/>
            <person name="Montooth K."/>
            <person name="Mount S.M."/>
            <person name="Mu X."/>
            <person name="Myers E."/>
            <person name="Negre B."/>
            <person name="Newfeld S."/>
            <person name="Nielsen R."/>
            <person name="Noor M.A."/>
            <person name="O'Grady P."/>
            <person name="Pachter L."/>
            <person name="Papaceit M."/>
            <person name="Parisi M.J."/>
            <person name="Parisi M."/>
            <person name="Parts L."/>
            <person name="Pedersen J.S."/>
            <person name="Pesole G."/>
            <person name="Phillippy A.M."/>
            <person name="Ponting C.P."/>
            <person name="Pop M."/>
            <person name="Porcelli D."/>
            <person name="Powell J.R."/>
            <person name="Prohaska S."/>
            <person name="Pruitt K."/>
            <person name="Puig M."/>
            <person name="Quesneville H."/>
            <person name="Ram K.R."/>
            <person name="Rand D."/>
            <person name="Rasmussen M.D."/>
            <person name="Reed L.K."/>
            <person name="Reenan R."/>
            <person name="Reily A."/>
            <person name="Remington K.A."/>
            <person name="Rieger T.T."/>
            <person name="Ritchie M.G."/>
            <person name="Robin C."/>
            <person name="Rogers Y.H."/>
            <person name="Rohde C."/>
            <person name="Rozas J."/>
            <person name="Rubenfield M.J."/>
            <person name="Ruiz A."/>
            <person name="Russo S."/>
            <person name="Salzberg S.L."/>
            <person name="Sanchez-Gracia A."/>
            <person name="Saranga D.J."/>
            <person name="Sato H."/>
            <person name="Schaeffer S.W."/>
            <person name="Schatz M.C."/>
            <person name="Schlenke T."/>
            <person name="Schwartz R."/>
            <person name="Segarra C."/>
            <person name="Singh R.S."/>
            <person name="Sirot L."/>
            <person name="Sirota M."/>
            <person name="Sisneros N.B."/>
            <person name="Smith C.D."/>
            <person name="Smith T.F."/>
            <person name="Spieth J."/>
            <person name="Stage D.E."/>
            <person name="Stark A."/>
            <person name="Stephan W."/>
            <person name="Strausberg R.L."/>
            <person name="Strempel S."/>
            <person name="Sturgill D."/>
            <person name="Sutton G."/>
            <person name="Sutton G.G."/>
            <person name="Tao W."/>
            <person name="Teichmann S."/>
            <person name="Tobari Y.N."/>
            <person name="Tomimura Y."/>
            <person name="Tsolas J.M."/>
            <person name="Valente V.L."/>
            <person name="Venter E."/>
            <person name="Venter J.C."/>
            <person name="Vicario S."/>
            <person name="Vieira F.G."/>
            <person name="Vilella A.J."/>
            <person name="Villasante A."/>
            <person name="Walenz B."/>
            <person name="Wang J."/>
            <person name="Wasserman M."/>
            <person name="Watts T."/>
            <person name="Wilson D."/>
            <person name="Wilson R.K."/>
            <person name="Wing R.A."/>
            <person name="Wolfner M.F."/>
            <person name="Wong A."/>
            <person name="Wong G.K."/>
            <person name="Wu C.I."/>
            <person name="Wu G."/>
            <person name="Yamamoto D."/>
            <person name="Yang H.P."/>
            <person name="Yang S.P."/>
            <person name="Yorke J.A."/>
            <person name="Yoshida K."/>
            <person name="Zdobnov E."/>
            <person name="Zhang P."/>
            <person name="Zhang Y."/>
            <person name="Zimin A.V."/>
            <person name="Baldwin J."/>
            <person name="Abdouelleil A."/>
            <person name="Abdulkadir J."/>
            <person name="Abebe A."/>
            <person name="Abera B."/>
            <person name="Abreu J."/>
            <person name="Acer S.C."/>
            <person name="Aftuck L."/>
            <person name="Alexander A."/>
            <person name="An P."/>
            <person name="Anderson E."/>
            <person name="Anderson S."/>
            <person name="Arachi H."/>
            <person name="Azer M."/>
            <person name="Bachantsang P."/>
            <person name="Barry A."/>
            <person name="Bayul T."/>
            <person name="Berlin A."/>
            <person name="Bessette D."/>
            <person name="Bloom T."/>
            <person name="Blye J."/>
            <person name="Boguslavskiy L."/>
            <person name="Bonnet C."/>
            <person name="Boukhgalter B."/>
            <person name="Bourzgui I."/>
            <person name="Brown A."/>
            <person name="Cahill P."/>
            <person name="Channer S."/>
            <person name="Cheshatsang Y."/>
            <person name="Chuda L."/>
            <person name="Citroen M."/>
            <person name="Collymore A."/>
            <person name="Cooke P."/>
            <person name="Costello M."/>
            <person name="D'Aco K."/>
            <person name="Daza R."/>
            <person name="De Haan G."/>
            <person name="DeGray S."/>
            <person name="DeMaso C."/>
            <person name="Dhargay N."/>
            <person name="Dooley K."/>
            <person name="Dooley E."/>
            <person name="Doricent M."/>
            <person name="Dorje P."/>
            <person name="Dorjee K."/>
            <person name="Dupes A."/>
            <person name="Elong R."/>
            <person name="Falk J."/>
            <person name="Farina A."/>
            <person name="Faro S."/>
            <person name="Ferguson D."/>
            <person name="Fisher S."/>
            <person name="Foley C.D."/>
            <person name="Franke A."/>
            <person name="Friedrich D."/>
            <person name="Gadbois L."/>
            <person name="Gearin G."/>
            <person name="Gearin C.R."/>
            <person name="Giannoukos G."/>
            <person name="Goode T."/>
            <person name="Graham J."/>
            <person name="Grandbois E."/>
            <person name="Grewal S."/>
            <person name="Gyaltsen K."/>
            <person name="Hafez N."/>
            <person name="Hagos B."/>
            <person name="Hall J."/>
            <person name="Henson C."/>
            <person name="Hollinger A."/>
            <person name="Honan T."/>
            <person name="Huard M.D."/>
            <person name="Hughes L."/>
            <person name="Hurhula B."/>
            <person name="Husby M.E."/>
            <person name="Kamat A."/>
            <person name="Kanga B."/>
            <person name="Kashin S."/>
            <person name="Khazanovich D."/>
            <person name="Kisner P."/>
            <person name="Lance K."/>
            <person name="Lara M."/>
            <person name="Lee W."/>
            <person name="Lennon N."/>
            <person name="Letendre F."/>
            <person name="LeVine R."/>
            <person name="Lipovsky A."/>
            <person name="Liu X."/>
            <person name="Liu J."/>
            <person name="Liu S."/>
            <person name="Lokyitsang T."/>
            <person name="Lokyitsang Y."/>
            <person name="Lubonja R."/>
            <person name="Lui A."/>
            <person name="MacDonald P."/>
            <person name="Magnisalis V."/>
            <person name="Maru K."/>
            <person name="Matthews C."/>
            <person name="McCusker W."/>
            <person name="McDonough S."/>
            <person name="Mehta T."/>
            <person name="Meldrim J."/>
            <person name="Meneus L."/>
            <person name="Mihai O."/>
            <person name="Mihalev A."/>
            <person name="Mihova T."/>
            <person name="Mittelman R."/>
            <person name="Mlenga V."/>
            <person name="Montmayeur A."/>
            <person name="Mulrain L."/>
            <person name="Navidi A."/>
            <person name="Naylor J."/>
            <person name="Negash T."/>
            <person name="Nguyen T."/>
            <person name="Nguyen N."/>
            <person name="Nicol R."/>
            <person name="Norbu C."/>
            <person name="Norbu N."/>
            <person name="Novod N."/>
            <person name="O'Neill B."/>
            <person name="Osman S."/>
            <person name="Markiewicz E."/>
            <person name="Oyono O.L."/>
            <person name="Patti C."/>
            <person name="Phunkhang P."/>
            <person name="Pierre F."/>
            <person name="Priest M."/>
            <person name="Raghuraman S."/>
            <person name="Rege F."/>
            <person name="Reyes R."/>
            <person name="Rise C."/>
            <person name="Rogov P."/>
            <person name="Ross K."/>
            <person name="Ryan E."/>
            <person name="Settipalli S."/>
            <person name="Shea T."/>
            <person name="Sherpa N."/>
            <person name="Shi L."/>
            <person name="Shih D."/>
            <person name="Sparrow T."/>
            <person name="Spaulding J."/>
            <person name="Stalker J."/>
            <person name="Stange-Thomann N."/>
            <person name="Stavropoulos S."/>
            <person name="Stone C."/>
            <person name="Strader C."/>
            <person name="Tesfaye S."/>
            <person name="Thomson T."/>
            <person name="Thoulutsang Y."/>
            <person name="Thoulutsang D."/>
            <person name="Topham K."/>
            <person name="Topping I."/>
            <person name="Tsamla T."/>
            <person name="Vassiliev H."/>
            <person name="Vo A."/>
            <person name="Wangchuk T."/>
            <person name="Wangdi T."/>
            <person name="Weiand M."/>
            <person name="Wilkinson J."/>
            <person name="Wilson A."/>
            <person name="Yadav S."/>
            <person name="Young G."/>
            <person name="Yu Q."/>
            <person name="Zembek L."/>
            <person name="Zhong D."/>
            <person name="Zimmer A."/>
            <person name="Zwirko Z."/>
            <person name="Jaffe D.B."/>
            <person name="Alvarez P."/>
            <person name="Brockman W."/>
            <person name="Butler J."/>
            <person name="Chin C."/>
            <person name="Gnerre S."/>
            <person name="Grabherr M."/>
            <person name="Kleber M."/>
            <person name="Mauceli E."/>
            <person name="MacCallum I."/>
        </authorList>
    </citation>
    <scope>NUCLEOTIDE SEQUENCE [LARGE SCALE GENOMIC DNA]</scope>
    <source>
        <strain evidence="3">MSH-3 / Tucson 14011-0111.49</strain>
    </source>
</reference>
<feature type="region of interest" description="Disordered" evidence="1">
    <location>
        <begin position="1"/>
        <end position="23"/>
    </location>
</feature>
<feature type="region of interest" description="Disordered" evidence="1">
    <location>
        <begin position="161"/>
        <end position="269"/>
    </location>
</feature>
<evidence type="ECO:0000313" key="2">
    <source>
        <dbReference type="EMBL" id="EDW33908.1"/>
    </source>
</evidence>
<dbReference type="EMBL" id="CH479182">
    <property type="protein sequence ID" value="EDW33908.1"/>
    <property type="molecule type" value="Genomic_DNA"/>
</dbReference>
<name>B4GE73_DROPE</name>
<accession>B4GE73</accession>
<organism evidence="3">
    <name type="scientific">Drosophila persimilis</name>
    <name type="common">Fruit fly</name>
    <dbReference type="NCBI Taxonomy" id="7234"/>
    <lineage>
        <taxon>Eukaryota</taxon>
        <taxon>Metazoa</taxon>
        <taxon>Ecdysozoa</taxon>
        <taxon>Arthropoda</taxon>
        <taxon>Hexapoda</taxon>
        <taxon>Insecta</taxon>
        <taxon>Pterygota</taxon>
        <taxon>Neoptera</taxon>
        <taxon>Endopterygota</taxon>
        <taxon>Diptera</taxon>
        <taxon>Brachycera</taxon>
        <taxon>Muscomorpha</taxon>
        <taxon>Ephydroidea</taxon>
        <taxon>Drosophilidae</taxon>
        <taxon>Drosophila</taxon>
        <taxon>Sophophora</taxon>
    </lineage>
</organism>
<proteinExistence type="predicted"/>
<feature type="region of interest" description="Disordered" evidence="1">
    <location>
        <begin position="101"/>
        <end position="120"/>
    </location>
</feature>
<evidence type="ECO:0000313" key="3">
    <source>
        <dbReference type="Proteomes" id="UP000008744"/>
    </source>
</evidence>
<dbReference type="AlphaFoldDB" id="B4GE73"/>
<evidence type="ECO:0000256" key="1">
    <source>
        <dbReference type="SAM" id="MobiDB-lite"/>
    </source>
</evidence>
<dbReference type="Proteomes" id="UP000008744">
    <property type="component" value="Unassembled WGS sequence"/>
</dbReference>
<keyword evidence="3" id="KW-1185">Reference proteome</keyword>
<gene>
    <name evidence="2" type="primary">Dper\GL21969</name>
    <name evidence="2" type="ORF">Dper_GL21969</name>
</gene>